<dbReference type="EMBL" id="CABVIK010000064">
    <property type="protein sequence ID" value="VVP62210.1"/>
    <property type="molecule type" value="Genomic_DNA"/>
</dbReference>
<reference evidence="1 2" key="1">
    <citation type="submission" date="2019-09" db="EMBL/GenBank/DDBJ databases">
        <authorList>
            <person name="Chandra G."/>
            <person name="Truman W A."/>
        </authorList>
    </citation>
    <scope>NUCLEOTIDE SEQUENCE [LARGE SCALE GENOMIC DNA]</scope>
    <source>
        <strain evidence="1">PS870</strain>
    </source>
</reference>
<protein>
    <submittedName>
        <fullName evidence="1">Uncharacterized protein</fullName>
    </submittedName>
</protein>
<evidence type="ECO:0000313" key="1">
    <source>
        <dbReference type="EMBL" id="VVP62210.1"/>
    </source>
</evidence>
<gene>
    <name evidence="1" type="ORF">PS870_06545</name>
</gene>
<dbReference type="AlphaFoldDB" id="A0A5E7QLM4"/>
<sequence>MLAIAIVFSRGFAQVARPTKELVVTEVVLPSQVERGLSGDMHSSQYIRHRQPKCTRPSRFETAVQVRTLRSNTAYRPVSITIKQYNAVVMRQTFLPQLAHPEEPDARVMSRSIQSTSTLTIMTDLRLQ</sequence>
<name>A0A5E7QLM4_PSEFL</name>
<proteinExistence type="predicted"/>
<evidence type="ECO:0000313" key="2">
    <source>
        <dbReference type="Proteomes" id="UP000349468"/>
    </source>
</evidence>
<accession>A0A5E7QLM4</accession>
<organism evidence="1 2">
    <name type="scientific">Pseudomonas fluorescens</name>
    <dbReference type="NCBI Taxonomy" id="294"/>
    <lineage>
        <taxon>Bacteria</taxon>
        <taxon>Pseudomonadati</taxon>
        <taxon>Pseudomonadota</taxon>
        <taxon>Gammaproteobacteria</taxon>
        <taxon>Pseudomonadales</taxon>
        <taxon>Pseudomonadaceae</taxon>
        <taxon>Pseudomonas</taxon>
    </lineage>
</organism>
<dbReference type="Proteomes" id="UP000349468">
    <property type="component" value="Unassembled WGS sequence"/>
</dbReference>